<dbReference type="EMBL" id="CADCXV010000702">
    <property type="protein sequence ID" value="CAB0033249.1"/>
    <property type="molecule type" value="Genomic_DNA"/>
</dbReference>
<dbReference type="OrthoDB" id="47785at2759"/>
<dbReference type="Proteomes" id="UP000479190">
    <property type="component" value="Unassembled WGS sequence"/>
</dbReference>
<sequence length="322" mass="36590">MTYKSASSNESSSSSVRSGRSLTARSALPTTSKSSQAESRESKDKSENLVIDSFAAADKREVRFKLRDRTLARMASSGIKLKLTEPGDFAIKFALSAPYHYFFNKVEDSKVTHDQQFTIQRSTFPVSESAFTEAPIFKLPFDLPLTPYQTDDEPFVIIRCQDARLAVEIDHHIYEKHPTAVNIFMGKVPSCREYHRNDFDDIDYDDDEDHDDDSSLDDSHECDYDLEEIDRKFCEAFDSSIEALDAPRVFSYTHRDEEQKKSKIKGNSTTSIRRLQVQGSLDSNKDAAEDEEEEDSGGEEASAEVVHRNVENERIAIHIEWG</sequence>
<name>A0A6H5I7S4_9HYME</name>
<protein>
    <submittedName>
        <fullName evidence="2">Uncharacterized protein</fullName>
    </submittedName>
</protein>
<feature type="compositionally biased region" description="Polar residues" evidence="1">
    <location>
        <begin position="265"/>
        <end position="282"/>
    </location>
</feature>
<feature type="compositionally biased region" description="Low complexity" evidence="1">
    <location>
        <begin position="1"/>
        <end position="21"/>
    </location>
</feature>
<keyword evidence="3" id="KW-1185">Reference proteome</keyword>
<proteinExistence type="predicted"/>
<accession>A0A6H5I7S4</accession>
<dbReference type="AlphaFoldDB" id="A0A6H5I7S4"/>
<evidence type="ECO:0000313" key="3">
    <source>
        <dbReference type="Proteomes" id="UP000479190"/>
    </source>
</evidence>
<feature type="compositionally biased region" description="Acidic residues" evidence="1">
    <location>
        <begin position="288"/>
        <end position="302"/>
    </location>
</feature>
<reference evidence="2 3" key="1">
    <citation type="submission" date="2020-02" db="EMBL/GenBank/DDBJ databases">
        <authorList>
            <person name="Ferguson B K."/>
        </authorList>
    </citation>
    <scope>NUCLEOTIDE SEQUENCE [LARGE SCALE GENOMIC DNA]</scope>
</reference>
<gene>
    <name evidence="2" type="ORF">TBRA_LOCUS5166</name>
</gene>
<organism evidence="2 3">
    <name type="scientific">Trichogramma brassicae</name>
    <dbReference type="NCBI Taxonomy" id="86971"/>
    <lineage>
        <taxon>Eukaryota</taxon>
        <taxon>Metazoa</taxon>
        <taxon>Ecdysozoa</taxon>
        <taxon>Arthropoda</taxon>
        <taxon>Hexapoda</taxon>
        <taxon>Insecta</taxon>
        <taxon>Pterygota</taxon>
        <taxon>Neoptera</taxon>
        <taxon>Endopterygota</taxon>
        <taxon>Hymenoptera</taxon>
        <taxon>Apocrita</taxon>
        <taxon>Proctotrupomorpha</taxon>
        <taxon>Chalcidoidea</taxon>
        <taxon>Trichogrammatidae</taxon>
        <taxon>Trichogramma</taxon>
    </lineage>
</organism>
<evidence type="ECO:0000313" key="2">
    <source>
        <dbReference type="EMBL" id="CAB0033249.1"/>
    </source>
</evidence>
<evidence type="ECO:0000256" key="1">
    <source>
        <dbReference type="SAM" id="MobiDB-lite"/>
    </source>
</evidence>
<feature type="region of interest" description="Disordered" evidence="1">
    <location>
        <begin position="255"/>
        <end position="309"/>
    </location>
</feature>
<feature type="region of interest" description="Disordered" evidence="1">
    <location>
        <begin position="1"/>
        <end position="45"/>
    </location>
</feature>
<feature type="compositionally biased region" description="Polar residues" evidence="1">
    <location>
        <begin position="28"/>
        <end position="37"/>
    </location>
</feature>